<organism evidence="3 4">
    <name type="scientific">Sulfidibacter corallicola</name>
    <dbReference type="NCBI Taxonomy" id="2818388"/>
    <lineage>
        <taxon>Bacteria</taxon>
        <taxon>Pseudomonadati</taxon>
        <taxon>Acidobacteriota</taxon>
        <taxon>Holophagae</taxon>
        <taxon>Acanthopleuribacterales</taxon>
        <taxon>Acanthopleuribacteraceae</taxon>
        <taxon>Sulfidibacter</taxon>
    </lineage>
</organism>
<dbReference type="RefSeq" id="WP_237380496.1">
    <property type="nucleotide sequence ID" value="NZ_CP071793.1"/>
</dbReference>
<dbReference type="KEGG" id="scor:J3U87_34045"/>
<reference evidence="3" key="1">
    <citation type="submission" date="2021-03" db="EMBL/GenBank/DDBJ databases">
        <title>Acanthopleuribacteraceae sp. M133.</title>
        <authorList>
            <person name="Wang G."/>
        </authorList>
    </citation>
    <scope>NUCLEOTIDE SEQUENCE</scope>
    <source>
        <strain evidence="3">M133</strain>
    </source>
</reference>
<keyword evidence="4" id="KW-1185">Reference proteome</keyword>
<evidence type="ECO:0000313" key="4">
    <source>
        <dbReference type="Proteomes" id="UP000663929"/>
    </source>
</evidence>
<evidence type="ECO:0000313" key="3">
    <source>
        <dbReference type="EMBL" id="QTD50635.1"/>
    </source>
</evidence>
<keyword evidence="2" id="KW-1133">Transmembrane helix</keyword>
<keyword evidence="2" id="KW-0472">Membrane</keyword>
<proteinExistence type="predicted"/>
<name>A0A8A4TVS9_SULCO</name>
<evidence type="ECO:0000256" key="1">
    <source>
        <dbReference type="SAM" id="MobiDB-lite"/>
    </source>
</evidence>
<feature type="transmembrane region" description="Helical" evidence="2">
    <location>
        <begin position="750"/>
        <end position="773"/>
    </location>
</feature>
<evidence type="ECO:0000256" key="2">
    <source>
        <dbReference type="SAM" id="Phobius"/>
    </source>
</evidence>
<dbReference type="EMBL" id="CP071793">
    <property type="protein sequence ID" value="QTD50635.1"/>
    <property type="molecule type" value="Genomic_DNA"/>
</dbReference>
<sequence>MSILQNFQAFFHDIVRNRYIYEVYYQSNDGSWNSLTLFNWGMFPIMFGNESVTNLQHYPATNKVIFEFGQNQQGKGTIFFHKNKNEFTGDFFNRFDSSVRQIRGCKHEVSRGQACPGNGRSMRWGAPSLPGNELKGFRQSFSPAYSVAGMERTPSSPDEINSNRKYLDEIDDITSWVDRENSITYWNMDEKADEAQLFAEKYYIDNLKATLKKLWDEDDPDYAYSTDGVGVKPPEVDTSDWLESFGMEPANPTLAYGEPRKGGDPKKNQNVYYAPPGGGTPETRTDLCNRVREIRDNFARDHYNKAAQLFLAQGLAADSNLLDTTRTWDMCKVNFQFSELQEAEVFDSMFNKLYRIAYLYSGSSLQGDAAGYNLRKFLPANNADVKDRVEPRNTSRDWGELYFDYCLSTEKIQDFVNRMKILPGESIQDPLNPMAEIMEKTAKLEILLTNRVEGVSAQELQTRMEAALLQAQARNVQTSFFTRDDGPNWNATLAMDFMSETLEQLKNIDTTDISEQYPEQNAREIVEQIEAWCRLHGGVRQVAKVIYDTLISGDLSEKALLNEMVVEAVEHALDASPMNSPQSDTYPCSAVGNLRHPQTDNPMYSTAPARDAWGEGGGVAQVVLYAFALTKYTMEVNDSKNNLVSDIGFTNNTIYSGVTVLEAFLAKPFSKWLSKAPNTALPPRLTTMATRFASWLDEGASGSSSALRIFGNSANQFAARVAVVTGVVALGLSCYQLYDAVKAGSAKDIVMASVNTALSAAGIVAGIAAIASFAWAGPLAFGVAVVGAIVAIIDLLIYLYWPQPPSALERFDEAFMKREGYRHKLFSISFTARDNELRLFQDNTKEMKTGELGRPASKPNLIQVEGSLQNLNRRFECYSGSQPYNVHLRSIPGEGLEPGKFKVSYTDLDYLVDNRGRSIPLDIILDITATRMPPPSQGSEPGELVKIILIKESDGNYFCHFFDNVVCSTSIMLDPFPSSFKPNFSGIAAAGMDSQILYLAYHDQDSETYWIYRGTFDKDFKSNGKINFQRKMVIPGAIEDIKAIRCEKTDARLNVDILFILTQNTLYKINISKDNYTPQEGHAFCEPGYRVVAQRKDRNFDSMVICNESGSYLNEDFRKLIYVSNSEIGANLAENQKQKYITAYADYRIWERVYSQDYSYKQSESHFLQGMDIAYGTEGTILYSHASATMYDSGEYDEQNYSGIE</sequence>
<protein>
    <submittedName>
        <fullName evidence="3">Uncharacterized protein</fullName>
    </submittedName>
</protein>
<feature type="region of interest" description="Disordered" evidence="1">
    <location>
        <begin position="256"/>
        <end position="284"/>
    </location>
</feature>
<accession>A0A8A4TVS9</accession>
<feature type="transmembrane region" description="Helical" evidence="2">
    <location>
        <begin position="779"/>
        <end position="801"/>
    </location>
</feature>
<dbReference type="AlphaFoldDB" id="A0A8A4TVS9"/>
<gene>
    <name evidence="3" type="ORF">J3U87_34045</name>
</gene>
<keyword evidence="2" id="KW-0812">Transmembrane</keyword>
<dbReference type="Proteomes" id="UP000663929">
    <property type="component" value="Chromosome"/>
</dbReference>
<feature type="compositionally biased region" description="Basic and acidic residues" evidence="1">
    <location>
        <begin position="258"/>
        <end position="267"/>
    </location>
</feature>